<dbReference type="InterPro" id="IPR011250">
    <property type="entry name" value="OMP/PagP_B-barrel"/>
</dbReference>
<dbReference type="Gene3D" id="2.40.160.20">
    <property type="match status" value="1"/>
</dbReference>
<dbReference type="SUPFAM" id="SSF56925">
    <property type="entry name" value="OMPA-like"/>
    <property type="match status" value="1"/>
</dbReference>
<sequence length="199" mass="21095">MHSKILCAFLILASITSGAAIASPVDYNVNANRTTISMGYSQGELRDFGSLYGGNLTVQYEPDLPVGIMGSVTALRSDLDVITSGIRKHKGSSSTKPGNSAEYYSAMFGPTLRLNKSISIYALAGISHGKVDKASVANSISGKTSSTSSNTNRFAYGIGMTANVTDHLILSMGYEGSSVRFDEKSHPINTVMLSAGYRF</sequence>
<proteinExistence type="predicted"/>
<name>A0A1I3YLC5_9GAMM</name>
<keyword evidence="9" id="KW-1185">Reference proteome</keyword>
<dbReference type="InterPro" id="IPR051723">
    <property type="entry name" value="Bact_OM_Invasion-Related"/>
</dbReference>
<evidence type="ECO:0000256" key="2">
    <source>
        <dbReference type="ARBA" id="ARBA00022452"/>
    </source>
</evidence>
<dbReference type="InterPro" id="IPR006315">
    <property type="entry name" value="OM_autotransptr_brl_dom"/>
</dbReference>
<evidence type="ECO:0000313" key="8">
    <source>
        <dbReference type="EMBL" id="SFK32159.1"/>
    </source>
</evidence>
<evidence type="ECO:0000256" key="1">
    <source>
        <dbReference type="ARBA" id="ARBA00004571"/>
    </source>
</evidence>
<reference evidence="8 9" key="1">
    <citation type="submission" date="2016-10" db="EMBL/GenBank/DDBJ databases">
        <authorList>
            <person name="Varghese N."/>
            <person name="Submissions S."/>
        </authorList>
    </citation>
    <scope>NUCLEOTIDE SEQUENCE [LARGE SCALE GENOMIC DNA]</scope>
    <source>
        <strain evidence="8 9">YR512</strain>
    </source>
</reference>
<dbReference type="EMBL" id="FOSD01000006">
    <property type="protein sequence ID" value="SFK32159.1"/>
    <property type="molecule type" value="Genomic_DNA"/>
</dbReference>
<dbReference type="PANTHER" id="PTHR35892:SF2">
    <property type="entry name" value="OUTER MEMBRANE PROTEIN PAGN"/>
    <property type="match status" value="1"/>
</dbReference>
<dbReference type="InterPro" id="IPR027385">
    <property type="entry name" value="Beta-barrel_OMP"/>
</dbReference>
<evidence type="ECO:0000259" key="7">
    <source>
        <dbReference type="Pfam" id="PF13505"/>
    </source>
</evidence>
<feature type="signal peptide" evidence="6">
    <location>
        <begin position="1"/>
        <end position="19"/>
    </location>
</feature>
<dbReference type="InterPro" id="IPR000758">
    <property type="entry name" value="Enterovir_OMP"/>
</dbReference>
<comment type="subcellular location">
    <subcellularLocation>
        <location evidence="1">Cell outer membrane</location>
        <topology evidence="1">Multi-pass membrane protein</topology>
    </subcellularLocation>
</comment>
<organism evidence="8 9">
    <name type="scientific">Candidatus Pantoea symbiotica</name>
    <dbReference type="NCBI Taxonomy" id="1884370"/>
    <lineage>
        <taxon>Bacteria</taxon>
        <taxon>Pseudomonadati</taxon>
        <taxon>Pseudomonadota</taxon>
        <taxon>Gammaproteobacteria</taxon>
        <taxon>Enterobacterales</taxon>
        <taxon>Erwiniaceae</taxon>
        <taxon>Pantoea</taxon>
    </lineage>
</organism>
<keyword evidence="3" id="KW-0812">Transmembrane</keyword>
<keyword evidence="4 6" id="KW-0732">Signal</keyword>
<feature type="domain" description="Outer membrane protein beta-barrel" evidence="7">
    <location>
        <begin position="7"/>
        <end position="199"/>
    </location>
</feature>
<keyword evidence="5" id="KW-0472">Membrane</keyword>
<dbReference type="PANTHER" id="PTHR35892">
    <property type="entry name" value="OUTER MEMBRANE PROTEIN PAGN-RELATED"/>
    <property type="match status" value="1"/>
</dbReference>
<keyword evidence="2" id="KW-1134">Transmembrane beta strand</keyword>
<accession>A0A1I3YLC5</accession>
<dbReference type="Proteomes" id="UP000198841">
    <property type="component" value="Unassembled WGS sequence"/>
</dbReference>
<dbReference type="RefSeq" id="WP_091003796.1">
    <property type="nucleotide sequence ID" value="NZ_FOSD01000006.1"/>
</dbReference>
<evidence type="ECO:0000256" key="4">
    <source>
        <dbReference type="ARBA" id="ARBA00022729"/>
    </source>
</evidence>
<dbReference type="PRINTS" id="PR00316">
    <property type="entry name" value="ENTEROVIROMP"/>
</dbReference>
<dbReference type="Pfam" id="PF13505">
    <property type="entry name" value="OMP_b-brl"/>
    <property type="match status" value="1"/>
</dbReference>
<protein>
    <submittedName>
        <fullName evidence="8">Putatice virulence related protein PagC</fullName>
    </submittedName>
</protein>
<evidence type="ECO:0000256" key="5">
    <source>
        <dbReference type="ARBA" id="ARBA00023136"/>
    </source>
</evidence>
<comment type="caution">
    <text evidence="8">The sequence shown here is derived from an EMBL/GenBank/DDBJ whole genome shotgun (WGS) entry which is preliminary data.</text>
</comment>
<feature type="chain" id="PRO_5045546135" evidence="6">
    <location>
        <begin position="20"/>
        <end position="199"/>
    </location>
</feature>
<gene>
    <name evidence="8" type="ORF">SAMN05518863_106110</name>
</gene>
<evidence type="ECO:0000256" key="6">
    <source>
        <dbReference type="SAM" id="SignalP"/>
    </source>
</evidence>
<dbReference type="NCBIfam" id="TIGR01414">
    <property type="entry name" value="autotrans_barl"/>
    <property type="match status" value="1"/>
</dbReference>
<evidence type="ECO:0000313" key="9">
    <source>
        <dbReference type="Proteomes" id="UP000198841"/>
    </source>
</evidence>
<evidence type="ECO:0000256" key="3">
    <source>
        <dbReference type="ARBA" id="ARBA00022692"/>
    </source>
</evidence>